<feature type="transmembrane region" description="Helical" evidence="7">
    <location>
        <begin position="156"/>
        <end position="173"/>
    </location>
</feature>
<gene>
    <name evidence="8" type="ORF">IMF26_05370</name>
</gene>
<proteinExistence type="inferred from homology"/>
<dbReference type="PANTHER" id="PTHR43663">
    <property type="entry name" value="CHROMATE TRANSPORT PROTEIN-RELATED"/>
    <property type="match status" value="1"/>
</dbReference>
<organism evidence="8">
    <name type="scientific">Candidatus Fermentithermobacillus carboniphilus</name>
    <dbReference type="NCBI Taxonomy" id="3085328"/>
    <lineage>
        <taxon>Bacteria</taxon>
        <taxon>Bacillati</taxon>
        <taxon>Bacillota</taxon>
        <taxon>Candidatus Fermentithermobacillia</taxon>
        <taxon>Candidatus Fermentithermobacillales</taxon>
        <taxon>Candidatus Fermentithermobacillaceae</taxon>
        <taxon>Candidatus Fermentithermobacillus</taxon>
    </lineage>
</organism>
<feature type="transmembrane region" description="Helical" evidence="7">
    <location>
        <begin position="91"/>
        <end position="117"/>
    </location>
</feature>
<dbReference type="PANTHER" id="PTHR43663:SF1">
    <property type="entry name" value="CHROMATE TRANSPORTER"/>
    <property type="match status" value="1"/>
</dbReference>
<accession>A0AAT9LFU9</accession>
<keyword evidence="4 7" id="KW-0812">Transmembrane</keyword>
<evidence type="ECO:0000313" key="8">
    <source>
        <dbReference type="EMBL" id="QUL99593.1"/>
    </source>
</evidence>
<dbReference type="GO" id="GO:0005886">
    <property type="term" value="C:plasma membrane"/>
    <property type="evidence" value="ECO:0007669"/>
    <property type="project" value="UniProtKB-SubCell"/>
</dbReference>
<dbReference type="InterPro" id="IPR003370">
    <property type="entry name" value="Chromate_transpt"/>
</dbReference>
<evidence type="ECO:0000256" key="3">
    <source>
        <dbReference type="ARBA" id="ARBA00022475"/>
    </source>
</evidence>
<dbReference type="EMBL" id="CP062796">
    <property type="protein sequence ID" value="QUL99593.1"/>
    <property type="molecule type" value="Genomic_DNA"/>
</dbReference>
<evidence type="ECO:0000256" key="4">
    <source>
        <dbReference type="ARBA" id="ARBA00022692"/>
    </source>
</evidence>
<evidence type="ECO:0000256" key="1">
    <source>
        <dbReference type="ARBA" id="ARBA00004651"/>
    </source>
</evidence>
<keyword evidence="6 7" id="KW-0472">Membrane</keyword>
<dbReference type="GO" id="GO:0015109">
    <property type="term" value="F:chromate transmembrane transporter activity"/>
    <property type="evidence" value="ECO:0007669"/>
    <property type="project" value="InterPro"/>
</dbReference>
<protein>
    <submittedName>
        <fullName evidence="8">Chromate transporter</fullName>
    </submittedName>
</protein>
<comment type="subcellular location">
    <subcellularLocation>
        <location evidence="1">Cell membrane</location>
        <topology evidence="1">Multi-pass membrane protein</topology>
    </subcellularLocation>
</comment>
<dbReference type="Pfam" id="PF02417">
    <property type="entry name" value="Chromate_transp"/>
    <property type="match status" value="1"/>
</dbReference>
<evidence type="ECO:0000256" key="5">
    <source>
        <dbReference type="ARBA" id="ARBA00022989"/>
    </source>
</evidence>
<reference evidence="8" key="2">
    <citation type="journal article" date="2023" name="Biology">
        <title>Prokaryotic Life Associated with Coal-Fire Gas Vents Revealed by Metagenomics.</title>
        <authorList>
            <person name="Kadnikov V.V."/>
            <person name="Mardanov A.V."/>
            <person name="Beletsky A.V."/>
            <person name="Karnachuk O.V."/>
            <person name="Ravin N.V."/>
        </authorList>
    </citation>
    <scope>NUCLEOTIDE SEQUENCE</scope>
    <source>
        <strain evidence="8">Bu02</strain>
    </source>
</reference>
<dbReference type="InterPro" id="IPR052518">
    <property type="entry name" value="CHR_Transporter"/>
</dbReference>
<evidence type="ECO:0000256" key="2">
    <source>
        <dbReference type="ARBA" id="ARBA00005262"/>
    </source>
</evidence>
<dbReference type="AlphaFoldDB" id="A0AAT9LFU9"/>
<name>A0AAT9LFU9_9FIRM</name>
<keyword evidence="3" id="KW-1003">Cell membrane</keyword>
<comment type="similarity">
    <text evidence="2">Belongs to the chromate ion transporter (CHR) (TC 2.A.51) family.</text>
</comment>
<feature type="transmembrane region" description="Helical" evidence="7">
    <location>
        <begin position="20"/>
        <end position="46"/>
    </location>
</feature>
<sequence length="215" mass="22987">MEPGAILLSGSEKDDRTKASLAAIFWSFFKIGAFTFGGGWAMVPLIRRELVDRQKWLEDSEFIDILAIAQSGPGPIAINTSVLCGFKMRGFAGAVVATLGSSLPSFIVILLIAMFFLRVKDSAAVAAVFKGMRPAIFGLLIAAVWQVGRKSIKSRIDVAFALAGAVFLLLLKLSPIQVVLISAAAGILVGVVTRLRGRERGTAGQKKGESELNHR</sequence>
<evidence type="ECO:0000256" key="6">
    <source>
        <dbReference type="ARBA" id="ARBA00023136"/>
    </source>
</evidence>
<dbReference type="KEGG" id="fcz:IMF26_05370"/>
<keyword evidence="5 7" id="KW-1133">Transmembrane helix</keyword>
<reference evidence="8" key="1">
    <citation type="submission" date="2020-10" db="EMBL/GenBank/DDBJ databases">
        <authorList>
            <person name="Kadnikov V."/>
            <person name="Beletsky A.V."/>
            <person name="Mardanov A.V."/>
            <person name="Karnachuk O.V."/>
            <person name="Ravin N.V."/>
        </authorList>
    </citation>
    <scope>NUCLEOTIDE SEQUENCE</scope>
    <source>
        <strain evidence="8">Bu02</strain>
    </source>
</reference>
<evidence type="ECO:0000256" key="7">
    <source>
        <dbReference type="SAM" id="Phobius"/>
    </source>
</evidence>
<feature type="transmembrane region" description="Helical" evidence="7">
    <location>
        <begin position="123"/>
        <end position="144"/>
    </location>
</feature>